<dbReference type="Gene3D" id="1.10.1660.10">
    <property type="match status" value="1"/>
</dbReference>
<dbReference type="InterPro" id="IPR009061">
    <property type="entry name" value="DNA-bd_dom_put_sf"/>
</dbReference>
<dbReference type="GO" id="GO:0006355">
    <property type="term" value="P:regulation of DNA-templated transcription"/>
    <property type="evidence" value="ECO:0007669"/>
    <property type="project" value="InterPro"/>
</dbReference>
<reference evidence="2 3" key="1">
    <citation type="submission" date="2019-09" db="EMBL/GenBank/DDBJ databases">
        <title>Chitinophaga ginsengihumi sp. nov., isolated from soil of ginseng rhizosphere.</title>
        <authorList>
            <person name="Lee J."/>
        </authorList>
    </citation>
    <scope>NUCLEOTIDE SEQUENCE [LARGE SCALE GENOMIC DNA]</scope>
    <source>
        <strain evidence="2 3">BN140078</strain>
    </source>
</reference>
<reference evidence="2 3" key="2">
    <citation type="submission" date="2019-09" db="EMBL/GenBank/DDBJ databases">
        <authorList>
            <person name="Jin C."/>
        </authorList>
    </citation>
    <scope>NUCLEOTIDE SEQUENCE [LARGE SCALE GENOMIC DNA]</scope>
    <source>
        <strain evidence="2 3">BN140078</strain>
    </source>
</reference>
<evidence type="ECO:0000313" key="2">
    <source>
        <dbReference type="EMBL" id="KAA2242613.1"/>
    </source>
</evidence>
<gene>
    <name evidence="2" type="ORF">F0L74_08750</name>
</gene>
<dbReference type="SUPFAM" id="SSF46955">
    <property type="entry name" value="Putative DNA-binding domain"/>
    <property type="match status" value="1"/>
</dbReference>
<evidence type="ECO:0000313" key="3">
    <source>
        <dbReference type="Proteomes" id="UP000324611"/>
    </source>
</evidence>
<dbReference type="PROSITE" id="PS50937">
    <property type="entry name" value="HTH_MERR_2"/>
    <property type="match status" value="1"/>
</dbReference>
<dbReference type="InterPro" id="IPR000551">
    <property type="entry name" value="MerR-type_HTH_dom"/>
</dbReference>
<protein>
    <submittedName>
        <fullName evidence="2">MerR family DNA-binding transcriptional regulator</fullName>
    </submittedName>
</protein>
<dbReference type="AlphaFoldDB" id="A0A5B2VS68"/>
<feature type="domain" description="HTH merR-type" evidence="1">
    <location>
        <begin position="3"/>
        <end position="37"/>
    </location>
</feature>
<evidence type="ECO:0000259" key="1">
    <source>
        <dbReference type="PROSITE" id="PS50937"/>
    </source>
</evidence>
<dbReference type="Pfam" id="PF00376">
    <property type="entry name" value="MerR"/>
    <property type="match status" value="1"/>
</dbReference>
<accession>A0A5B2VS68</accession>
<dbReference type="GO" id="GO:0003677">
    <property type="term" value="F:DNA binding"/>
    <property type="evidence" value="ECO:0007669"/>
    <property type="project" value="UniProtKB-KW"/>
</dbReference>
<proteinExistence type="predicted"/>
<keyword evidence="3" id="KW-1185">Reference proteome</keyword>
<dbReference type="Proteomes" id="UP000324611">
    <property type="component" value="Unassembled WGS sequence"/>
</dbReference>
<sequence>MDNYSVKKLARLARVSVRTLHLYDKMGLLKPSARNSN</sequence>
<dbReference type="RefSeq" id="WP_149837485.1">
    <property type="nucleotide sequence ID" value="NZ_VUOC01000002.1"/>
</dbReference>
<keyword evidence="2" id="KW-0238">DNA-binding</keyword>
<comment type="caution">
    <text evidence="2">The sequence shown here is derived from an EMBL/GenBank/DDBJ whole genome shotgun (WGS) entry which is preliminary data.</text>
</comment>
<dbReference type="EMBL" id="VUOC01000002">
    <property type="protein sequence ID" value="KAA2242613.1"/>
    <property type="molecule type" value="Genomic_DNA"/>
</dbReference>
<name>A0A5B2VS68_9BACT</name>
<organism evidence="2 3">
    <name type="scientific">Chitinophaga agrisoli</name>
    <dbReference type="NCBI Taxonomy" id="2607653"/>
    <lineage>
        <taxon>Bacteria</taxon>
        <taxon>Pseudomonadati</taxon>
        <taxon>Bacteroidota</taxon>
        <taxon>Chitinophagia</taxon>
        <taxon>Chitinophagales</taxon>
        <taxon>Chitinophagaceae</taxon>
        <taxon>Chitinophaga</taxon>
    </lineage>
</organism>